<evidence type="ECO:0000313" key="2">
    <source>
        <dbReference type="Proteomes" id="UP000321234"/>
    </source>
</evidence>
<proteinExistence type="predicted"/>
<sequence>MAMPLLCPGCGKREGVRLVLGYPNPAARAEIDSGDAVWGGCSLPHPPPPRPWVDTACRACGAQWSSEAKPSR</sequence>
<comment type="caution">
    <text evidence="1">The sequence shown here is derived from an EMBL/GenBank/DDBJ whole genome shotgun (WGS) entry which is preliminary data.</text>
</comment>
<accession>A0A5C8ZEY8</accession>
<protein>
    <submittedName>
        <fullName evidence="1">Uncharacterized protein</fullName>
    </submittedName>
</protein>
<reference evidence="1 2" key="1">
    <citation type="submission" date="2019-07" db="EMBL/GenBank/DDBJ databases">
        <title>Quadrisphaera sp. strain DD2A genome sequencing and assembly.</title>
        <authorList>
            <person name="Kim I."/>
        </authorList>
    </citation>
    <scope>NUCLEOTIDE SEQUENCE [LARGE SCALE GENOMIC DNA]</scope>
    <source>
        <strain evidence="1 2">DD2A</strain>
    </source>
</reference>
<name>A0A5C8ZEY8_9ACTN</name>
<dbReference type="EMBL" id="VKAC01000008">
    <property type="protein sequence ID" value="TXR55486.1"/>
    <property type="molecule type" value="Genomic_DNA"/>
</dbReference>
<dbReference type="Proteomes" id="UP000321234">
    <property type="component" value="Unassembled WGS sequence"/>
</dbReference>
<dbReference type="OrthoDB" id="5196826at2"/>
<dbReference type="AlphaFoldDB" id="A0A5C8ZEY8"/>
<gene>
    <name evidence="1" type="ORF">FMM08_14330</name>
</gene>
<organism evidence="1 2">
    <name type="scientific">Quadrisphaera setariae</name>
    <dbReference type="NCBI Taxonomy" id="2593304"/>
    <lineage>
        <taxon>Bacteria</taxon>
        <taxon>Bacillati</taxon>
        <taxon>Actinomycetota</taxon>
        <taxon>Actinomycetes</taxon>
        <taxon>Kineosporiales</taxon>
        <taxon>Kineosporiaceae</taxon>
        <taxon>Quadrisphaera</taxon>
    </lineage>
</organism>
<evidence type="ECO:0000313" key="1">
    <source>
        <dbReference type="EMBL" id="TXR55486.1"/>
    </source>
</evidence>
<keyword evidence="2" id="KW-1185">Reference proteome</keyword>
<dbReference type="RefSeq" id="WP_147927062.1">
    <property type="nucleotide sequence ID" value="NZ_VKAC01000008.1"/>
</dbReference>